<comment type="similarity">
    <text evidence="10">In the N-terminal section; belongs to the methyltransferase superfamily. tRNA (mnm(5)s(2)U34)-methyltransferase family.</text>
</comment>
<keyword evidence="9 10" id="KW-0511">Multifunctional enzyme</keyword>
<dbReference type="InterPro" id="IPR008471">
    <property type="entry name" value="MnmC-like_methylTransf"/>
</dbReference>
<dbReference type="InterPro" id="IPR017610">
    <property type="entry name" value="tRNA_S-uridine_synth_MnmC_C"/>
</dbReference>
<keyword evidence="4 10" id="KW-0808">Transferase</keyword>
<dbReference type="PANTHER" id="PTHR13847:SF283">
    <property type="entry name" value="TRNA 5-METHYLAMINOMETHYL-2-THIOURIDINE BIOSYNTHESIS BIFUNCTIONAL PROTEIN MNMC"/>
    <property type="match status" value="1"/>
</dbReference>
<dbReference type="GO" id="GO:0002097">
    <property type="term" value="P:tRNA wobble base modification"/>
    <property type="evidence" value="ECO:0007669"/>
    <property type="project" value="UniProtKB-UniRule"/>
</dbReference>
<evidence type="ECO:0000259" key="12">
    <source>
        <dbReference type="Pfam" id="PF05430"/>
    </source>
</evidence>
<dbReference type="Gene3D" id="3.50.50.60">
    <property type="entry name" value="FAD/NAD(P)-binding domain"/>
    <property type="match status" value="1"/>
</dbReference>
<keyword evidence="14" id="KW-1185">Reference proteome</keyword>
<feature type="domain" description="FAD dependent oxidoreductase" evidence="11">
    <location>
        <begin position="251"/>
        <end position="613"/>
    </location>
</feature>
<dbReference type="EC" id="2.1.1.61" evidence="10"/>
<dbReference type="EC" id="1.5.-.-" evidence="10"/>
<name>A0A1H0LYP8_9BURK</name>
<dbReference type="Gene3D" id="3.40.50.150">
    <property type="entry name" value="Vaccinia Virus protein VP39"/>
    <property type="match status" value="1"/>
</dbReference>
<keyword evidence="1 10" id="KW-0963">Cytoplasm</keyword>
<dbReference type="HAMAP" id="MF_01102">
    <property type="entry name" value="MnmC"/>
    <property type="match status" value="1"/>
</dbReference>
<evidence type="ECO:0000313" key="14">
    <source>
        <dbReference type="Proteomes" id="UP000199317"/>
    </source>
</evidence>
<reference evidence="14" key="1">
    <citation type="submission" date="2016-10" db="EMBL/GenBank/DDBJ databases">
        <authorList>
            <person name="Varghese N."/>
            <person name="Submissions S."/>
        </authorList>
    </citation>
    <scope>NUCLEOTIDE SEQUENCE [LARGE SCALE GENOMIC DNA]</scope>
    <source>
        <strain evidence="14">DSM 17101</strain>
    </source>
</reference>
<dbReference type="InterPro" id="IPR047785">
    <property type="entry name" value="tRNA_MNMC2"/>
</dbReference>
<dbReference type="GO" id="GO:0050660">
    <property type="term" value="F:flavin adenine dinucleotide binding"/>
    <property type="evidence" value="ECO:0007669"/>
    <property type="project" value="UniProtKB-UniRule"/>
</dbReference>
<dbReference type="AlphaFoldDB" id="A0A1H0LYP8"/>
<evidence type="ECO:0000256" key="3">
    <source>
        <dbReference type="ARBA" id="ARBA00022630"/>
    </source>
</evidence>
<gene>
    <name evidence="10" type="primary">mnmC</name>
    <name evidence="13" type="ORF">SAMN04489708_10339</name>
</gene>
<dbReference type="GO" id="GO:0005737">
    <property type="term" value="C:cytoplasm"/>
    <property type="evidence" value="ECO:0007669"/>
    <property type="project" value="UniProtKB-SubCell"/>
</dbReference>
<dbReference type="NCBIfam" id="TIGR03197">
    <property type="entry name" value="MnmC_Cterm"/>
    <property type="match status" value="1"/>
</dbReference>
<dbReference type="GO" id="GO:0016645">
    <property type="term" value="F:oxidoreductase activity, acting on the CH-NH group of donors"/>
    <property type="evidence" value="ECO:0007669"/>
    <property type="project" value="InterPro"/>
</dbReference>
<evidence type="ECO:0000256" key="1">
    <source>
        <dbReference type="ARBA" id="ARBA00022490"/>
    </source>
</evidence>
<feature type="domain" description="MnmC-like methyltransferase" evidence="12">
    <location>
        <begin position="107"/>
        <end position="225"/>
    </location>
</feature>
<comment type="subcellular location">
    <subcellularLocation>
        <location evidence="10">Cytoplasm</location>
    </subcellularLocation>
</comment>
<accession>A0A1H0LYP8</accession>
<dbReference type="InterPro" id="IPR006076">
    <property type="entry name" value="FAD-dep_OxRdtase"/>
</dbReference>
<evidence type="ECO:0000256" key="6">
    <source>
        <dbReference type="ARBA" id="ARBA00022694"/>
    </source>
</evidence>
<dbReference type="Proteomes" id="UP000199317">
    <property type="component" value="Unassembled WGS sequence"/>
</dbReference>
<dbReference type="OrthoDB" id="9786494at2"/>
<dbReference type="Gene3D" id="3.30.9.10">
    <property type="entry name" value="D-Amino Acid Oxidase, subunit A, domain 2"/>
    <property type="match status" value="1"/>
</dbReference>
<dbReference type="Pfam" id="PF01266">
    <property type="entry name" value="DAO"/>
    <property type="match status" value="1"/>
</dbReference>
<dbReference type="RefSeq" id="WP_092832230.1">
    <property type="nucleotide sequence ID" value="NZ_FNJL01000003.1"/>
</dbReference>
<evidence type="ECO:0000256" key="9">
    <source>
        <dbReference type="ARBA" id="ARBA00023268"/>
    </source>
</evidence>
<feature type="region of interest" description="FAD-dependent cmnm(5)s(2)U34 oxidoreductase" evidence="10">
    <location>
        <begin position="254"/>
        <end position="637"/>
    </location>
</feature>
<keyword evidence="2 10" id="KW-0489">Methyltransferase</keyword>
<evidence type="ECO:0000256" key="10">
    <source>
        <dbReference type="HAMAP-Rule" id="MF_01102"/>
    </source>
</evidence>
<dbReference type="PANTHER" id="PTHR13847">
    <property type="entry name" value="SARCOSINE DEHYDROGENASE-RELATED"/>
    <property type="match status" value="1"/>
</dbReference>
<comment type="catalytic activity">
    <reaction evidence="10">
        <text>5-aminomethyl-2-thiouridine(34) in tRNA + S-adenosyl-L-methionine = 5-methylaminomethyl-2-thiouridine(34) in tRNA + S-adenosyl-L-homocysteine + H(+)</text>
        <dbReference type="Rhea" id="RHEA:19569"/>
        <dbReference type="Rhea" id="RHEA-COMP:10195"/>
        <dbReference type="Rhea" id="RHEA-COMP:10197"/>
        <dbReference type="ChEBI" id="CHEBI:15378"/>
        <dbReference type="ChEBI" id="CHEBI:57856"/>
        <dbReference type="ChEBI" id="CHEBI:59789"/>
        <dbReference type="ChEBI" id="CHEBI:74454"/>
        <dbReference type="ChEBI" id="CHEBI:74455"/>
        <dbReference type="EC" id="2.1.1.61"/>
    </reaction>
</comment>
<dbReference type="GO" id="GO:0004808">
    <property type="term" value="F:tRNA (5-methylaminomethyl-2-thiouridylate)(34)-methyltransferase activity"/>
    <property type="evidence" value="ECO:0007669"/>
    <property type="project" value="UniProtKB-EC"/>
</dbReference>
<evidence type="ECO:0000256" key="2">
    <source>
        <dbReference type="ARBA" id="ARBA00022603"/>
    </source>
</evidence>
<organism evidence="13 14">
    <name type="scientific">Paracidovorax cattleyae</name>
    <dbReference type="NCBI Taxonomy" id="80868"/>
    <lineage>
        <taxon>Bacteria</taxon>
        <taxon>Pseudomonadati</taxon>
        <taxon>Pseudomonadota</taxon>
        <taxon>Betaproteobacteria</taxon>
        <taxon>Burkholderiales</taxon>
        <taxon>Comamonadaceae</taxon>
        <taxon>Paracidovorax</taxon>
    </lineage>
</organism>
<keyword evidence="8 10" id="KW-0560">Oxidoreductase</keyword>
<dbReference type="InterPro" id="IPR029063">
    <property type="entry name" value="SAM-dependent_MTases_sf"/>
</dbReference>
<proteinExistence type="inferred from homology"/>
<comment type="function">
    <text evidence="10">Catalyzes the last two steps in the biosynthesis of 5-methylaminomethyl-2-thiouridine (mnm(5)s(2)U) at the wobble position (U34) in tRNA. Catalyzes the FAD-dependent demodification of cmnm(5)s(2)U34 to nm(5)s(2)U34, followed by the transfer of a methyl group from S-adenosyl-L-methionine to nm(5)s(2)U34, to form mnm(5)s(2)U34.</text>
</comment>
<dbReference type="SUPFAM" id="SSF51905">
    <property type="entry name" value="FAD/NAD(P)-binding domain"/>
    <property type="match status" value="1"/>
</dbReference>
<feature type="region of interest" description="tRNA (mnm(5)s(2)U34)-methyltransferase" evidence="10">
    <location>
        <begin position="1"/>
        <end position="227"/>
    </location>
</feature>
<dbReference type="Pfam" id="PF05430">
    <property type="entry name" value="Methyltransf_30"/>
    <property type="match status" value="1"/>
</dbReference>
<dbReference type="EMBL" id="FNJL01000003">
    <property type="protein sequence ID" value="SDO73213.1"/>
    <property type="molecule type" value="Genomic_DNA"/>
</dbReference>
<evidence type="ECO:0000256" key="5">
    <source>
        <dbReference type="ARBA" id="ARBA00022691"/>
    </source>
</evidence>
<sequence>MSEPIDWLPDGTPFNPRFGDRYHSETGLAQAREVFLHGCGLPQAWAGQAQWRVLETGFGFGLNFITTWAAWRADPARPRLLHFVSCEAFPVSADDLLRSLQGHGELELLARALHARYWGLLPGVHRLAFEGGQVLLTLYIGDAQAMLRQQQPVADAVYLDGFSPQVNPGLWEMHTLKAVARCCRRGTRLATWSVAGAVRDGLAQCGFQVHKVPGLPPKRANLQAVFDPAWEPRPAQAELSDVRVPGGPSGVLVIGGGLSGAAVAASLARRGWQVRVLDEGAEPAAGASGLPAGVFAPHVSPDDSPLSRLSRAGVRATLHALEGMHALADGEDWSACGVLEHELAGRSRLPAAWAGDAPAGAEWSRPADAATRQAAGLPATAVATWHVRGGWLRPARLVRALLDHPAIHWQGGSAIARLEPVEAPGAGVRWQAFGTDGALLAEAPHVVIAAGYGSRPWLPDRYPIHPLRGQVSWGVRGEAEPAAAWPPFPVNGHGNLVPHAGAPGHAIWVMGSTFERGQTELPPTPQEQAQAHAANAAKLEQLLPALAQGLAPAIAGPGAAPGHWAAVRCTAPDRLPFVGPVDAARQPGLWVCAAMGARGLTLSQLCGELLAARMMGEPLPVEARLARALSTERLPGD</sequence>
<protein>
    <recommendedName>
        <fullName evidence="10">tRNA 5-methylaminomethyl-2-thiouridine biosynthesis bifunctional protein MnmC</fullName>
        <shortName evidence="10">tRNA mnm(5)s(2)U biosynthesis bifunctional protein</shortName>
    </recommendedName>
    <domain>
        <recommendedName>
            <fullName evidence="10">tRNA (mnm(5)s(2)U34)-methyltransferase</fullName>
            <ecNumber evidence="10">2.1.1.61</ecNumber>
        </recommendedName>
    </domain>
    <domain>
        <recommendedName>
            <fullName evidence="10">FAD-dependent cmnm(5)s(2)U34 oxidoreductase</fullName>
            <ecNumber evidence="10">1.5.-.-</ecNumber>
        </recommendedName>
    </domain>
</protein>
<evidence type="ECO:0000259" key="11">
    <source>
        <dbReference type="Pfam" id="PF01266"/>
    </source>
</evidence>
<evidence type="ECO:0000256" key="4">
    <source>
        <dbReference type="ARBA" id="ARBA00022679"/>
    </source>
</evidence>
<keyword evidence="6 10" id="KW-0819">tRNA processing</keyword>
<keyword evidence="7 10" id="KW-0274">FAD</keyword>
<dbReference type="InterPro" id="IPR036188">
    <property type="entry name" value="FAD/NAD-bd_sf"/>
</dbReference>
<evidence type="ECO:0000313" key="13">
    <source>
        <dbReference type="EMBL" id="SDO73213.1"/>
    </source>
</evidence>
<keyword evidence="3 10" id="KW-0285">Flavoprotein</keyword>
<comment type="cofactor">
    <cofactor evidence="10">
        <name>FAD</name>
        <dbReference type="ChEBI" id="CHEBI:57692"/>
    </cofactor>
</comment>
<keyword evidence="5 10" id="KW-0949">S-adenosyl-L-methionine</keyword>
<dbReference type="InterPro" id="IPR023032">
    <property type="entry name" value="tRNA_MAMT_biosynth_bifunc_MnmC"/>
</dbReference>
<dbReference type="NCBIfam" id="NF033855">
    <property type="entry name" value="tRNA_MNMC2"/>
    <property type="match status" value="1"/>
</dbReference>
<evidence type="ECO:0000256" key="7">
    <source>
        <dbReference type="ARBA" id="ARBA00022827"/>
    </source>
</evidence>
<dbReference type="GO" id="GO:0032259">
    <property type="term" value="P:methylation"/>
    <property type="evidence" value="ECO:0007669"/>
    <property type="project" value="UniProtKB-KW"/>
</dbReference>
<comment type="similarity">
    <text evidence="10">In the C-terminal section; belongs to the DAO family.</text>
</comment>
<evidence type="ECO:0000256" key="8">
    <source>
        <dbReference type="ARBA" id="ARBA00023002"/>
    </source>
</evidence>